<dbReference type="EMBL" id="JBIAZU010000001">
    <property type="protein sequence ID" value="MFF5289021.1"/>
    <property type="molecule type" value="Genomic_DNA"/>
</dbReference>
<gene>
    <name evidence="1" type="ORF">ACFY35_06265</name>
</gene>
<dbReference type="Proteomes" id="UP001602245">
    <property type="component" value="Unassembled WGS sequence"/>
</dbReference>
<dbReference type="RefSeq" id="WP_020509366.1">
    <property type="nucleotide sequence ID" value="NZ_JBIAZU010000001.1"/>
</dbReference>
<evidence type="ECO:0000313" key="2">
    <source>
        <dbReference type="Proteomes" id="UP001602245"/>
    </source>
</evidence>
<proteinExistence type="predicted"/>
<sequence>MSALVLDPDLRYADLTATLRRFGFALVREPSAPPLVPGEPEFGTWRRADDIAVYTCNPVVRLRLLDLSGVAEPDAIRAELPLLHASALPRLLRSSDPEQLLLGVLAAGAMHAYDQLPALRALGRHRDSAVARAAVLTARGLAAR</sequence>
<accession>A0ABW6WA08</accession>
<name>A0ABW6WA08_9ACTN</name>
<evidence type="ECO:0000313" key="1">
    <source>
        <dbReference type="EMBL" id="MFF5289021.1"/>
    </source>
</evidence>
<reference evidence="1 2" key="1">
    <citation type="submission" date="2024-10" db="EMBL/GenBank/DDBJ databases">
        <title>The Natural Products Discovery Center: Release of the First 8490 Sequenced Strains for Exploring Actinobacteria Biosynthetic Diversity.</title>
        <authorList>
            <person name="Kalkreuter E."/>
            <person name="Kautsar S.A."/>
            <person name="Yang D."/>
            <person name="Bader C.D."/>
            <person name="Teijaro C.N."/>
            <person name="Fluegel L."/>
            <person name="Davis C.M."/>
            <person name="Simpson J.R."/>
            <person name="Lauterbach L."/>
            <person name="Steele A.D."/>
            <person name="Gui C."/>
            <person name="Meng S."/>
            <person name="Li G."/>
            <person name="Viehrig K."/>
            <person name="Ye F."/>
            <person name="Su P."/>
            <person name="Kiefer A.F."/>
            <person name="Nichols A."/>
            <person name="Cepeda A.J."/>
            <person name="Yan W."/>
            <person name="Fan B."/>
            <person name="Jiang Y."/>
            <person name="Adhikari A."/>
            <person name="Zheng C.-J."/>
            <person name="Schuster L."/>
            <person name="Cowan T.M."/>
            <person name="Smanski M.J."/>
            <person name="Chevrette M.G."/>
            <person name="De Carvalho L.P.S."/>
            <person name="Shen B."/>
        </authorList>
    </citation>
    <scope>NUCLEOTIDE SEQUENCE [LARGE SCALE GENOMIC DNA]</scope>
    <source>
        <strain evidence="1 2">NPDC000087</strain>
    </source>
</reference>
<keyword evidence="2" id="KW-1185">Reference proteome</keyword>
<comment type="caution">
    <text evidence="1">The sequence shown here is derived from an EMBL/GenBank/DDBJ whole genome shotgun (WGS) entry which is preliminary data.</text>
</comment>
<protein>
    <submittedName>
        <fullName evidence="1">Uncharacterized protein</fullName>
    </submittedName>
</protein>
<organism evidence="1 2">
    <name type="scientific">Paractinoplanes globisporus</name>
    <dbReference type="NCBI Taxonomy" id="113565"/>
    <lineage>
        <taxon>Bacteria</taxon>
        <taxon>Bacillati</taxon>
        <taxon>Actinomycetota</taxon>
        <taxon>Actinomycetes</taxon>
        <taxon>Micromonosporales</taxon>
        <taxon>Micromonosporaceae</taxon>
        <taxon>Paractinoplanes</taxon>
    </lineage>
</organism>